<evidence type="ECO:0000256" key="1">
    <source>
        <dbReference type="ARBA" id="ARBA00004141"/>
    </source>
</evidence>
<protein>
    <recommendedName>
        <fullName evidence="8">Ammonium transporter</fullName>
    </recommendedName>
</protein>
<feature type="transmembrane region" description="Helical" evidence="8">
    <location>
        <begin position="347"/>
        <end position="368"/>
    </location>
</feature>
<feature type="transmembrane region" description="Helical" evidence="8">
    <location>
        <begin position="196"/>
        <end position="218"/>
    </location>
</feature>
<feature type="transmembrane region" description="Helical" evidence="8">
    <location>
        <begin position="168"/>
        <end position="189"/>
    </location>
</feature>
<evidence type="ECO:0000256" key="5">
    <source>
        <dbReference type="ARBA" id="ARBA00022989"/>
    </source>
</evidence>
<dbReference type="InterPro" id="IPR001905">
    <property type="entry name" value="Ammonium_transpt"/>
</dbReference>
<feature type="transmembrane region" description="Helical" evidence="8">
    <location>
        <begin position="230"/>
        <end position="252"/>
    </location>
</feature>
<dbReference type="Pfam" id="PF00909">
    <property type="entry name" value="Ammonium_transp"/>
    <property type="match status" value="1"/>
</dbReference>
<keyword evidence="4 8" id="KW-0812">Transmembrane</keyword>
<dbReference type="RefSeq" id="WP_013757010.1">
    <property type="nucleotide sequence ID" value="NC_015499.1"/>
</dbReference>
<feature type="transmembrane region" description="Helical" evidence="8">
    <location>
        <begin position="380"/>
        <end position="399"/>
    </location>
</feature>
<dbReference type="Proteomes" id="UP000011765">
    <property type="component" value="Chromosome"/>
</dbReference>
<reference evidence="10 11" key="1">
    <citation type="submission" date="2011-04" db="EMBL/GenBank/DDBJ databases">
        <title>The complete genome of Thermodesulfobium narugense DSM 14796.</title>
        <authorList>
            <consortium name="US DOE Joint Genome Institute (JGI-PGF)"/>
            <person name="Lucas S."/>
            <person name="Han J."/>
            <person name="Lapidus A."/>
            <person name="Bruce D."/>
            <person name="Goodwin L."/>
            <person name="Pitluck S."/>
            <person name="Peters L."/>
            <person name="Kyrpides N."/>
            <person name="Mavromatis K."/>
            <person name="Pagani I."/>
            <person name="Ivanova N."/>
            <person name="Ovchinnikova G."/>
            <person name="Zhang X."/>
            <person name="Saunders L."/>
            <person name="Detter J.C."/>
            <person name="Tapia R."/>
            <person name="Han C."/>
            <person name="Land M."/>
            <person name="Hauser L."/>
            <person name="Markowitz V."/>
            <person name="Cheng J.-F."/>
            <person name="Hugenholtz P."/>
            <person name="Woyke T."/>
            <person name="Wu D."/>
            <person name="Spring S."/>
            <person name="Schroeder M."/>
            <person name="Brambilla E."/>
            <person name="Klenk H.-P."/>
            <person name="Eisen J.A."/>
        </authorList>
    </citation>
    <scope>NUCLEOTIDE SEQUENCE [LARGE SCALE GENOMIC DNA]</scope>
    <source>
        <strain evidence="10 11">DSM 14796</strain>
    </source>
</reference>
<evidence type="ECO:0000259" key="9">
    <source>
        <dbReference type="Pfam" id="PF00909"/>
    </source>
</evidence>
<dbReference type="EMBL" id="CP002690">
    <property type="protein sequence ID" value="AEE15290.1"/>
    <property type="molecule type" value="Genomic_DNA"/>
</dbReference>
<dbReference type="GO" id="GO:0005886">
    <property type="term" value="C:plasma membrane"/>
    <property type="evidence" value="ECO:0007669"/>
    <property type="project" value="UniProtKB-SubCell"/>
</dbReference>
<feature type="transmembrane region" description="Helical" evidence="8">
    <location>
        <begin position="37"/>
        <end position="58"/>
    </location>
</feature>
<evidence type="ECO:0000256" key="2">
    <source>
        <dbReference type="ARBA" id="ARBA00005887"/>
    </source>
</evidence>
<dbReference type="PRINTS" id="PR00342">
    <property type="entry name" value="RHESUSRHD"/>
</dbReference>
<evidence type="ECO:0000256" key="3">
    <source>
        <dbReference type="ARBA" id="ARBA00022448"/>
    </source>
</evidence>
<evidence type="ECO:0000256" key="7">
    <source>
        <dbReference type="ARBA" id="ARBA00023177"/>
    </source>
</evidence>
<feature type="transmembrane region" description="Helical" evidence="8">
    <location>
        <begin position="264"/>
        <end position="281"/>
    </location>
</feature>
<feature type="domain" description="Ammonium transporter AmtB-like" evidence="9">
    <location>
        <begin position="78"/>
        <end position="470"/>
    </location>
</feature>
<dbReference type="eggNOG" id="COG0004">
    <property type="taxonomic scope" value="Bacteria"/>
</dbReference>
<dbReference type="InterPro" id="IPR029020">
    <property type="entry name" value="Ammonium/urea_transptr"/>
</dbReference>
<dbReference type="InterPro" id="IPR002229">
    <property type="entry name" value="RhesusRHD"/>
</dbReference>
<feature type="transmembrane region" description="Helical" evidence="8">
    <location>
        <begin position="419"/>
        <end position="440"/>
    </location>
</feature>
<name>M1E926_9BACT</name>
<dbReference type="InterPro" id="IPR018047">
    <property type="entry name" value="Ammonium_transpt_CS"/>
</dbReference>
<gene>
    <name evidence="10" type="ORF">Thena_1680</name>
</gene>
<evidence type="ECO:0000256" key="8">
    <source>
        <dbReference type="RuleBase" id="RU362002"/>
    </source>
</evidence>
<dbReference type="AlphaFoldDB" id="M1E926"/>
<evidence type="ECO:0000313" key="10">
    <source>
        <dbReference type="EMBL" id="AEE15290.1"/>
    </source>
</evidence>
<dbReference type="GO" id="GO:0008519">
    <property type="term" value="F:ammonium channel activity"/>
    <property type="evidence" value="ECO:0007669"/>
    <property type="project" value="InterPro"/>
</dbReference>
<keyword evidence="7 8" id="KW-0924">Ammonia transport</keyword>
<comment type="caution">
    <text evidence="8">Lacks conserved residue(s) required for the propagation of feature annotation.</text>
</comment>
<feature type="transmembrane region" description="Helical" evidence="8">
    <location>
        <begin position="6"/>
        <end position="25"/>
    </location>
</feature>
<dbReference type="NCBIfam" id="TIGR00836">
    <property type="entry name" value="amt"/>
    <property type="match status" value="1"/>
</dbReference>
<keyword evidence="11" id="KW-1185">Reference proteome</keyword>
<keyword evidence="6 8" id="KW-0472">Membrane</keyword>
<dbReference type="PANTHER" id="PTHR43029:SF10">
    <property type="entry name" value="AMMONIUM TRANSPORTER MEP2"/>
    <property type="match status" value="1"/>
</dbReference>
<evidence type="ECO:0000256" key="6">
    <source>
        <dbReference type="ARBA" id="ARBA00023136"/>
    </source>
</evidence>
<dbReference type="KEGG" id="tnr:Thena_1680"/>
<evidence type="ECO:0000313" key="11">
    <source>
        <dbReference type="Proteomes" id="UP000011765"/>
    </source>
</evidence>
<dbReference type="STRING" id="747365.Thena_1680"/>
<keyword evidence="5 8" id="KW-1133">Transmembrane helix</keyword>
<sequence length="472" mass="50054">MFYVPEGLSTIFITLIMLIIRTFSLKSNPLFKTLPSYLRYILLTGYFLFSLIIIQSFGSVSYADDATTTPELNGADTAWMMVSTALVMLMTMPGLALFYGGLVKKSSALNTMLMSVGAYALISVTWFVFGYPLAFGNDVGGIIGQFVSPFFYNIVETNSLTGTIPTSVFAAFQMTFAAITVALISGSVIERMKFSSWMLFALIWSTVVYLPIAHWVWGGGWLMKLGALDFAGGTVVHINAGLAGLALALLIGKRKDTRLMPHQLGISIIGAGLLWFGWFGFNAGSALTSGQLAGAAFINTNTATAMALLTWMALDFIKDHRATALGAISGAVAGLVAITPAAGFVNIAGALAIGVGASVLSFLAVSYLKPFFKYDDSLDVFGVHGISGIWGALATGIFACPWINSAGTGLIFGNPSQVGIQVLAILATGGYCFVMTLIIGKLIDVTIGLRVKPEDEIKGLDASLHEESAYGL</sequence>
<proteinExistence type="inferred from homology"/>
<keyword evidence="3 8" id="KW-0813">Transport</keyword>
<feature type="transmembrane region" description="Helical" evidence="8">
    <location>
        <begin position="78"/>
        <end position="99"/>
    </location>
</feature>
<dbReference type="Gene3D" id="1.10.3430.10">
    <property type="entry name" value="Ammonium transporter AmtB like domains"/>
    <property type="match status" value="1"/>
</dbReference>
<dbReference type="PANTHER" id="PTHR43029">
    <property type="entry name" value="AMMONIUM TRANSPORTER MEP2"/>
    <property type="match status" value="1"/>
</dbReference>
<accession>M1E926</accession>
<feature type="transmembrane region" description="Helical" evidence="8">
    <location>
        <begin position="111"/>
        <end position="129"/>
    </location>
</feature>
<organism evidence="10 11">
    <name type="scientific">Thermodesulfobium narugense DSM 14796</name>
    <dbReference type="NCBI Taxonomy" id="747365"/>
    <lineage>
        <taxon>Bacteria</taxon>
        <taxon>Pseudomonadati</taxon>
        <taxon>Thermodesulfobiota</taxon>
        <taxon>Thermodesulfobiia</taxon>
        <taxon>Thermodesulfobiales</taxon>
        <taxon>Thermodesulfobiaceae</taxon>
        <taxon>Thermodesulfobium</taxon>
    </lineage>
</organism>
<dbReference type="PROSITE" id="PS01219">
    <property type="entry name" value="AMMONIUM_TRANSP"/>
    <property type="match status" value="1"/>
</dbReference>
<feature type="transmembrane region" description="Helical" evidence="8">
    <location>
        <begin position="321"/>
        <end position="341"/>
    </location>
</feature>
<dbReference type="InterPro" id="IPR024041">
    <property type="entry name" value="NH4_transpt_AmtB-like_dom"/>
</dbReference>
<evidence type="ECO:0000256" key="4">
    <source>
        <dbReference type="ARBA" id="ARBA00022692"/>
    </source>
</evidence>
<dbReference type="SUPFAM" id="SSF111352">
    <property type="entry name" value="Ammonium transporter"/>
    <property type="match status" value="1"/>
</dbReference>
<comment type="subcellular location">
    <subcellularLocation>
        <location evidence="8">Cell membrane</location>
        <topology evidence="8">Multi-pass membrane protein</topology>
    </subcellularLocation>
    <subcellularLocation>
        <location evidence="1">Membrane</location>
        <topology evidence="1">Multi-pass membrane protein</topology>
    </subcellularLocation>
</comment>
<comment type="similarity">
    <text evidence="2 8">Belongs to the ammonia transporter channel (TC 1.A.11.2) family.</text>
</comment>
<feature type="transmembrane region" description="Helical" evidence="8">
    <location>
        <begin position="293"/>
        <end position="314"/>
    </location>
</feature>
<dbReference type="HOGENOM" id="CLU_000445_33_0_9"/>